<sequence>MSNRSSRGFHPFLGRCRLPRFHGLAIFERTNIGNISMSEPTSARADIIPYTGEFSSVVRSWIDSEETLYYLCRGKEFPPAEDLVDSWQRPDITSYLLFSERKPVGYGELWPRPAERAVEIAHLLVDPFRRSEGFGTKILQLLYQQAAVRRDVGRVVVNLYNDSEVALGCYLKAGFELVGTATHTVGLRMARIVK</sequence>
<organism evidence="2 3">
    <name type="scientific">candidate division GN15 bacterium</name>
    <dbReference type="NCBI Taxonomy" id="2072418"/>
    <lineage>
        <taxon>Bacteria</taxon>
        <taxon>candidate division GN15</taxon>
    </lineage>
</organism>
<proteinExistence type="predicted"/>
<name>A0A855X2Y2_9BACT</name>
<dbReference type="Pfam" id="PF00583">
    <property type="entry name" value="Acetyltransf_1"/>
    <property type="match status" value="1"/>
</dbReference>
<dbReference type="InterPro" id="IPR016181">
    <property type="entry name" value="Acyl_CoA_acyltransferase"/>
</dbReference>
<evidence type="ECO:0000313" key="3">
    <source>
        <dbReference type="Proteomes" id="UP000250918"/>
    </source>
</evidence>
<dbReference type="AlphaFoldDB" id="A0A855X2Y2"/>
<feature type="domain" description="N-acetyltransferase" evidence="1">
    <location>
        <begin position="56"/>
        <end position="194"/>
    </location>
</feature>
<dbReference type="SUPFAM" id="SSF55729">
    <property type="entry name" value="Acyl-CoA N-acyltransferases (Nat)"/>
    <property type="match status" value="1"/>
</dbReference>
<dbReference type="EMBL" id="PQAP01000221">
    <property type="protein sequence ID" value="PWB67992.1"/>
    <property type="molecule type" value="Genomic_DNA"/>
</dbReference>
<dbReference type="Gene3D" id="3.40.630.30">
    <property type="match status" value="1"/>
</dbReference>
<dbReference type="Proteomes" id="UP000250918">
    <property type="component" value="Unassembled WGS sequence"/>
</dbReference>
<evidence type="ECO:0000313" key="2">
    <source>
        <dbReference type="EMBL" id="PWB67992.1"/>
    </source>
</evidence>
<dbReference type="PROSITE" id="PS51186">
    <property type="entry name" value="GNAT"/>
    <property type="match status" value="1"/>
</dbReference>
<evidence type="ECO:0000259" key="1">
    <source>
        <dbReference type="PROSITE" id="PS51186"/>
    </source>
</evidence>
<reference evidence="2 3" key="1">
    <citation type="journal article" date="2018" name="ISME J.">
        <title>A methanotrophic archaeon couples anaerobic oxidation of methane to Fe(III) reduction.</title>
        <authorList>
            <person name="Cai C."/>
            <person name="Leu A.O."/>
            <person name="Xie G.J."/>
            <person name="Guo J."/>
            <person name="Feng Y."/>
            <person name="Zhao J.X."/>
            <person name="Tyson G.W."/>
            <person name="Yuan Z."/>
            <person name="Hu S."/>
        </authorList>
    </citation>
    <scope>NUCLEOTIDE SEQUENCE [LARGE SCALE GENOMIC DNA]</scope>
    <source>
        <strain evidence="2">FeB_12</strain>
    </source>
</reference>
<comment type="caution">
    <text evidence="2">The sequence shown here is derived from an EMBL/GenBank/DDBJ whole genome shotgun (WGS) entry which is preliminary data.</text>
</comment>
<protein>
    <recommendedName>
        <fullName evidence="1">N-acetyltransferase domain-containing protein</fullName>
    </recommendedName>
</protein>
<dbReference type="GO" id="GO:0016747">
    <property type="term" value="F:acyltransferase activity, transferring groups other than amino-acyl groups"/>
    <property type="evidence" value="ECO:0007669"/>
    <property type="project" value="InterPro"/>
</dbReference>
<gene>
    <name evidence="2" type="ORF">C3F09_12500</name>
</gene>
<dbReference type="CDD" id="cd04301">
    <property type="entry name" value="NAT_SF"/>
    <property type="match status" value="1"/>
</dbReference>
<dbReference type="InterPro" id="IPR000182">
    <property type="entry name" value="GNAT_dom"/>
</dbReference>
<accession>A0A855X2Y2</accession>